<dbReference type="InterPro" id="IPR011545">
    <property type="entry name" value="DEAD/DEAH_box_helicase_dom"/>
</dbReference>
<dbReference type="Pfam" id="PF00271">
    <property type="entry name" value="Helicase_C"/>
    <property type="match status" value="1"/>
</dbReference>
<dbReference type="Pfam" id="PF22982">
    <property type="entry name" value="WHD_HRQ1"/>
    <property type="match status" value="1"/>
</dbReference>
<dbReference type="PROSITE" id="PS51194">
    <property type="entry name" value="HELICASE_CTER"/>
    <property type="match status" value="1"/>
</dbReference>
<dbReference type="GO" id="GO:0036297">
    <property type="term" value="P:interstrand cross-link repair"/>
    <property type="evidence" value="ECO:0007669"/>
    <property type="project" value="TreeGrafter"/>
</dbReference>
<dbReference type="InterPro" id="IPR001650">
    <property type="entry name" value="Helicase_C-like"/>
</dbReference>
<keyword evidence="2" id="KW-0067">ATP-binding</keyword>
<gene>
    <name evidence="5" type="ORF">ADM99_00860</name>
</gene>
<dbReference type="InterPro" id="IPR014001">
    <property type="entry name" value="Helicase_ATP-bd"/>
</dbReference>
<dbReference type="EMBL" id="LGCK01000002">
    <property type="protein sequence ID" value="KPL74786.1"/>
    <property type="molecule type" value="Genomic_DNA"/>
</dbReference>
<evidence type="ECO:0000313" key="5">
    <source>
        <dbReference type="EMBL" id="KPL74786.1"/>
    </source>
</evidence>
<dbReference type="SUPFAM" id="SSF52540">
    <property type="entry name" value="P-loop containing nucleoside triphosphate hydrolases"/>
    <property type="match status" value="1"/>
</dbReference>
<dbReference type="SMART" id="SM00487">
    <property type="entry name" value="DEXDc"/>
    <property type="match status" value="1"/>
</dbReference>
<dbReference type="Proteomes" id="UP000050430">
    <property type="component" value="Unassembled WGS sequence"/>
</dbReference>
<dbReference type="GO" id="GO:0043138">
    <property type="term" value="F:3'-5' DNA helicase activity"/>
    <property type="evidence" value="ECO:0007669"/>
    <property type="project" value="TreeGrafter"/>
</dbReference>
<dbReference type="GO" id="GO:0004519">
    <property type="term" value="F:endonuclease activity"/>
    <property type="evidence" value="ECO:0007669"/>
    <property type="project" value="InterPro"/>
</dbReference>
<dbReference type="InterPro" id="IPR003615">
    <property type="entry name" value="HNH_nuc"/>
</dbReference>
<dbReference type="InterPro" id="IPR018973">
    <property type="entry name" value="MZB"/>
</dbReference>
<dbReference type="AlphaFoldDB" id="A0A0N8GMA9"/>
<dbReference type="PANTHER" id="PTHR47957">
    <property type="entry name" value="ATP-DEPENDENT HELICASE HRQ1"/>
    <property type="match status" value="1"/>
</dbReference>
<feature type="domain" description="Helicase ATP-binding" evidence="3">
    <location>
        <begin position="45"/>
        <end position="229"/>
    </location>
</feature>
<evidence type="ECO:0000259" key="3">
    <source>
        <dbReference type="PROSITE" id="PS51192"/>
    </source>
</evidence>
<sequence length="820" mass="91271">MQYTSRQEYCSGDFASLPDDLSIKLRTRLQNLGIHQLYSHQLLSYHTVKERKNLVVTTGTASGKTLCYNLPILDQLFKVPSSRALFIFPTKALTHDQQEKLVELTGDIETNGEPLIPVCVYDGDTPTQKRQVIRQMARCLLTNPDMLHTAILPHHTLWETFFRGLDFVVIDEIHAYRGVFGSHVANVIRRLKRIAAFYGSKPQFILTSATIANPLEHGKSLTGEDLVLIQEDGAPHGARTTILYNPPVIHQETGIRKSASSEVIQLAGTLLNKQIQVLIFGRSRKGVEFILRQLRLQQQDDDENYRAYRSGYLPADRRRIESDLRSGKLRAVAATNALELGIDIGGVDAVLITGYPGSVSAMRQQAGRAGRKTEDSVAVLVASGSPIDQYLMRHPDYLVGKSPESALIDPDHPVILLGHLQCAAFELPFSDNECFGTANNTMVREYLEFMNESGQVNHSGGKYFWMDSAYPASNLSLRSSDSRSINLVVEENHRNKIIGEIDYLSSLWMVHPKAIYLHEGMSYFVKNLDLENYVASLEPVDDDYYTEPVQKITLKKINEQDAEYYPGAKITYGEIQVTTEITGFKKLLWNTHEVLSVEPLSLPPNTMRTTAYWMALSDETVNILREQLLWKNDPNDYGKDWDQIRLAVRTRDNFKCQVCGVPESGKAHHVHHKTPLRSFVSLTEANRMENLITLCSNCHQLAESAVKIRSGLAGLGYSMGQLAPLFLMCDSSDLGTLSDPASNLADGKPAVIFYDQINAGIGLSRKCFDLHKQIIASSHELVSNCQCIDGCPSCVGPGGENGAGGKQETLAILELLDGAE</sequence>
<comment type="caution">
    <text evidence="5">The sequence shown here is derived from an EMBL/GenBank/DDBJ whole genome shotgun (WGS) entry which is preliminary data.</text>
</comment>
<evidence type="ECO:0000313" key="6">
    <source>
        <dbReference type="Proteomes" id="UP000050430"/>
    </source>
</evidence>
<dbReference type="CDD" id="cd17923">
    <property type="entry name" value="DEXHc_Hrq1-like"/>
    <property type="match status" value="1"/>
</dbReference>
<dbReference type="Pfam" id="PF01844">
    <property type="entry name" value="HNH"/>
    <property type="match status" value="1"/>
</dbReference>
<dbReference type="InterPro" id="IPR055227">
    <property type="entry name" value="HRQ1_WHD"/>
</dbReference>
<dbReference type="GO" id="GO:0008270">
    <property type="term" value="F:zinc ion binding"/>
    <property type="evidence" value="ECO:0007669"/>
    <property type="project" value="InterPro"/>
</dbReference>
<dbReference type="SMART" id="SM00507">
    <property type="entry name" value="HNHc"/>
    <property type="match status" value="1"/>
</dbReference>
<accession>A0A0N8GMA9</accession>
<proteinExistence type="predicted"/>
<evidence type="ECO:0000256" key="2">
    <source>
        <dbReference type="ARBA" id="ARBA00022840"/>
    </source>
</evidence>
<evidence type="ECO:0000256" key="1">
    <source>
        <dbReference type="ARBA" id="ARBA00022741"/>
    </source>
</evidence>
<dbReference type="PATRIC" id="fig|229920.5.peg.2987"/>
<feature type="domain" description="Helicase C-terminal" evidence="4">
    <location>
        <begin position="262"/>
        <end position="421"/>
    </location>
</feature>
<reference evidence="5 6" key="1">
    <citation type="submission" date="2015-07" db="EMBL/GenBank/DDBJ databases">
        <title>Genome sequence of Leptolinea tardivitalis DSM 16556.</title>
        <authorList>
            <person name="Hemp J."/>
            <person name="Ward L.M."/>
            <person name="Pace L.A."/>
            <person name="Fischer W.W."/>
        </authorList>
    </citation>
    <scope>NUCLEOTIDE SEQUENCE [LARGE SCALE GENOMIC DNA]</scope>
    <source>
        <strain evidence="5 6">YMTK-2</strain>
    </source>
</reference>
<dbReference type="InterPro" id="IPR002711">
    <property type="entry name" value="HNH"/>
</dbReference>
<evidence type="ECO:0008006" key="7">
    <source>
        <dbReference type="Google" id="ProtNLM"/>
    </source>
</evidence>
<dbReference type="GO" id="GO:0005524">
    <property type="term" value="F:ATP binding"/>
    <property type="evidence" value="ECO:0007669"/>
    <property type="project" value="UniProtKB-KW"/>
</dbReference>
<dbReference type="STRING" id="229920.ADM99_00860"/>
<dbReference type="InterPro" id="IPR027417">
    <property type="entry name" value="P-loop_NTPase"/>
</dbReference>
<keyword evidence="6" id="KW-1185">Reference proteome</keyword>
<dbReference type="SMART" id="SM00490">
    <property type="entry name" value="HELICc"/>
    <property type="match status" value="1"/>
</dbReference>
<name>A0A0N8GMA9_9CHLR</name>
<keyword evidence="1" id="KW-0547">Nucleotide-binding</keyword>
<protein>
    <recommendedName>
        <fullName evidence="7">ATP-dependent helicase</fullName>
    </recommendedName>
</protein>
<dbReference type="Gene3D" id="1.10.30.50">
    <property type="match status" value="1"/>
</dbReference>
<dbReference type="Pfam" id="PF09369">
    <property type="entry name" value="MZB"/>
    <property type="match status" value="1"/>
</dbReference>
<evidence type="ECO:0000259" key="4">
    <source>
        <dbReference type="PROSITE" id="PS51194"/>
    </source>
</evidence>
<dbReference type="PANTHER" id="PTHR47957:SF3">
    <property type="entry name" value="ATP-DEPENDENT HELICASE HRQ1"/>
    <property type="match status" value="1"/>
</dbReference>
<organism evidence="5 6">
    <name type="scientific">Leptolinea tardivitalis</name>
    <dbReference type="NCBI Taxonomy" id="229920"/>
    <lineage>
        <taxon>Bacteria</taxon>
        <taxon>Bacillati</taxon>
        <taxon>Chloroflexota</taxon>
        <taxon>Anaerolineae</taxon>
        <taxon>Anaerolineales</taxon>
        <taxon>Anaerolineaceae</taxon>
        <taxon>Leptolinea</taxon>
    </lineage>
</organism>
<dbReference type="PROSITE" id="PS51192">
    <property type="entry name" value="HELICASE_ATP_BIND_1"/>
    <property type="match status" value="1"/>
</dbReference>
<dbReference type="CDD" id="cd18797">
    <property type="entry name" value="SF2_C_Hrq"/>
    <property type="match status" value="1"/>
</dbReference>
<dbReference type="GO" id="GO:0006289">
    <property type="term" value="P:nucleotide-excision repair"/>
    <property type="evidence" value="ECO:0007669"/>
    <property type="project" value="TreeGrafter"/>
</dbReference>
<dbReference type="Pfam" id="PF00270">
    <property type="entry name" value="DEAD"/>
    <property type="match status" value="1"/>
</dbReference>
<dbReference type="GO" id="GO:0003676">
    <property type="term" value="F:nucleic acid binding"/>
    <property type="evidence" value="ECO:0007669"/>
    <property type="project" value="InterPro"/>
</dbReference>
<dbReference type="CDD" id="cd00085">
    <property type="entry name" value="HNHc"/>
    <property type="match status" value="1"/>
</dbReference>
<dbReference type="Gene3D" id="3.40.50.300">
    <property type="entry name" value="P-loop containing nucleotide triphosphate hydrolases"/>
    <property type="match status" value="2"/>
</dbReference>